<dbReference type="Pfam" id="PF13450">
    <property type="entry name" value="NAD_binding_8"/>
    <property type="match status" value="1"/>
</dbReference>
<dbReference type="InterPro" id="IPR036188">
    <property type="entry name" value="FAD/NAD-bd_sf"/>
</dbReference>
<dbReference type="Gene3D" id="3.50.50.60">
    <property type="entry name" value="FAD/NAD(P)-binding domain"/>
    <property type="match status" value="1"/>
</dbReference>
<dbReference type="InterPro" id="IPR002937">
    <property type="entry name" value="Amino_oxidase"/>
</dbReference>
<dbReference type="Pfam" id="PF01593">
    <property type="entry name" value="Amino_oxidase"/>
    <property type="match status" value="1"/>
</dbReference>
<evidence type="ECO:0000313" key="3">
    <source>
        <dbReference type="Proteomes" id="UP000185999"/>
    </source>
</evidence>
<dbReference type="SUPFAM" id="SSF51905">
    <property type="entry name" value="FAD/NAD(P)-binding domain"/>
    <property type="match status" value="1"/>
</dbReference>
<feature type="domain" description="Amine oxidase" evidence="1">
    <location>
        <begin position="108"/>
        <end position="341"/>
    </location>
</feature>
<dbReference type="AlphaFoldDB" id="A0A1N7IWJ4"/>
<organism evidence="2 3">
    <name type="scientific">Neptunomonas antarctica</name>
    <dbReference type="NCBI Taxonomy" id="619304"/>
    <lineage>
        <taxon>Bacteria</taxon>
        <taxon>Pseudomonadati</taxon>
        <taxon>Pseudomonadota</taxon>
        <taxon>Gammaproteobacteria</taxon>
        <taxon>Oceanospirillales</taxon>
        <taxon>Oceanospirillaceae</taxon>
        <taxon>Neptunomonas</taxon>
    </lineage>
</organism>
<gene>
    <name evidence="2" type="ORF">SAMN05421760_101236</name>
</gene>
<dbReference type="Proteomes" id="UP000185999">
    <property type="component" value="Unassembled WGS sequence"/>
</dbReference>
<evidence type="ECO:0000259" key="1">
    <source>
        <dbReference type="Pfam" id="PF01593"/>
    </source>
</evidence>
<keyword evidence="3" id="KW-1185">Reference proteome</keyword>
<dbReference type="PRINTS" id="PR00419">
    <property type="entry name" value="ADXRDTASE"/>
</dbReference>
<name>A0A1N7IWJ4_9GAMM</name>
<dbReference type="STRING" id="619304.SAMN05421760_101236"/>
<dbReference type="OrthoDB" id="5792777at2"/>
<sequence length="346" mass="38060">MTTQKENIMPHAKTIAIIGAGFAGATLAQRMLKAGYAVTVFDKSRGTGGRMASARLGQSSADLGAPFIETNNETFSAWLTQQPDVEAWQPLTTELSDAASVYVAKPRQSALTRRMLTGATLITSTPVKEIWPEKNCVLLRDALGHSLGCFDTVIVTAPAQQAATLLDAVPRFAKHAARIKPTPAWVCLMALEQPSGLDADMWIGNDGVLFRAIRDSAKPGRDKGEWAEIWSLEATPEWSQVHLETDKETIANQLLESFKQLSNGSFVPKEKRVHRWLYSRHNKQDRQQNSTDKNRVDNNSIDKNELFLWSEANAIGACGDWFSHTGVEGAWFSANALADVLLKAPR</sequence>
<reference evidence="3" key="1">
    <citation type="submission" date="2017-01" db="EMBL/GenBank/DDBJ databases">
        <authorList>
            <person name="Varghese N."/>
            <person name="Submissions S."/>
        </authorList>
    </citation>
    <scope>NUCLEOTIDE SEQUENCE [LARGE SCALE GENOMIC DNA]</scope>
    <source>
        <strain evidence="3">DSM 22306</strain>
    </source>
</reference>
<proteinExistence type="predicted"/>
<evidence type="ECO:0000313" key="2">
    <source>
        <dbReference type="EMBL" id="SIS41458.1"/>
    </source>
</evidence>
<dbReference type="Gene3D" id="3.90.660.10">
    <property type="match status" value="1"/>
</dbReference>
<dbReference type="PANTHER" id="PTHR16128">
    <property type="entry name" value="FAD/NAD(P)-BINDING OXIDOREDUCTASE FAMILY PROTEIN"/>
    <property type="match status" value="1"/>
</dbReference>
<dbReference type="EMBL" id="FTOE01000001">
    <property type="protein sequence ID" value="SIS41458.1"/>
    <property type="molecule type" value="Genomic_DNA"/>
</dbReference>
<dbReference type="GO" id="GO:0016491">
    <property type="term" value="F:oxidoreductase activity"/>
    <property type="evidence" value="ECO:0007669"/>
    <property type="project" value="InterPro"/>
</dbReference>
<dbReference type="PANTHER" id="PTHR16128:SF5">
    <property type="entry name" value="FAD_NAD(P)-BINDING OXIDOREDUCTASE FAMILY PROTEIN"/>
    <property type="match status" value="1"/>
</dbReference>
<protein>
    <recommendedName>
        <fullName evidence="1">Amine oxidase domain-containing protein</fullName>
    </recommendedName>
</protein>
<accession>A0A1N7IWJ4</accession>